<dbReference type="Proteomes" id="UP000182444">
    <property type="component" value="Chromosome 1C"/>
</dbReference>
<reference evidence="1 2" key="1">
    <citation type="journal article" date="2016" name="PLoS ONE">
        <title>Sequence Assembly of Yarrowia lipolytica Strain W29/CLIB89 Shows Transposable Element Diversity.</title>
        <authorList>
            <person name="Magnan C."/>
            <person name="Yu J."/>
            <person name="Chang I."/>
            <person name="Jahn E."/>
            <person name="Kanomata Y."/>
            <person name="Wu J."/>
            <person name="Zeller M."/>
            <person name="Oakes M."/>
            <person name="Baldi P."/>
            <person name="Sandmeyer S."/>
        </authorList>
    </citation>
    <scope>NUCLEOTIDE SEQUENCE [LARGE SCALE GENOMIC DNA]</scope>
    <source>
        <strain evidence="2">CLIB89(W29)</strain>
    </source>
</reference>
<dbReference type="GeneID" id="94583117"/>
<dbReference type="VEuPathDB" id="FungiDB:YALI0_C19690g"/>
<dbReference type="RefSeq" id="XP_068138593.1">
    <property type="nucleotide sequence ID" value="XM_068282492.1"/>
</dbReference>
<dbReference type="VEuPathDB" id="FungiDB:YALI1_C27624g"/>
<protein>
    <submittedName>
        <fullName evidence="1">Uncharacterized protein</fullName>
    </submittedName>
</protein>
<organism evidence="1 2">
    <name type="scientific">Yarrowia lipolytica</name>
    <name type="common">Candida lipolytica</name>
    <dbReference type="NCBI Taxonomy" id="4952"/>
    <lineage>
        <taxon>Eukaryota</taxon>
        <taxon>Fungi</taxon>
        <taxon>Dikarya</taxon>
        <taxon>Ascomycota</taxon>
        <taxon>Saccharomycotina</taxon>
        <taxon>Dipodascomycetes</taxon>
        <taxon>Dipodascales</taxon>
        <taxon>Dipodascales incertae sedis</taxon>
        <taxon>Yarrowia</taxon>
    </lineage>
</organism>
<evidence type="ECO:0000313" key="1">
    <source>
        <dbReference type="EMBL" id="AOW03128.1"/>
    </source>
</evidence>
<proteinExistence type="predicted"/>
<evidence type="ECO:0000313" key="2">
    <source>
        <dbReference type="Proteomes" id="UP000182444"/>
    </source>
</evidence>
<gene>
    <name evidence="1" type="ORF">YALI1_C27624g</name>
</gene>
<name>A0A1D8NBW6_YARLL</name>
<accession>A0A1D8NBW6</accession>
<dbReference type="AlphaFoldDB" id="A0A1D8NBW6"/>
<sequence>MFFIYPSLLGIKMVSIRNNKIVRMYGYTDDLRFSQVFLLHTNFEVSIEASSAKNQLLDELWNSDAVLDANNEMEESSKKEEKDGELKSASRVVLHTNLGHRRYPVPSSCAQNLCQLLRVVSN</sequence>
<dbReference type="EMBL" id="CP017555">
    <property type="protein sequence ID" value="AOW03128.1"/>
    <property type="molecule type" value="Genomic_DNA"/>
</dbReference>